<evidence type="ECO:0000313" key="1">
    <source>
        <dbReference type="EMBL" id="QGP94125.1"/>
    </source>
</evidence>
<evidence type="ECO:0000313" key="2">
    <source>
        <dbReference type="Proteomes" id="UP000425916"/>
    </source>
</evidence>
<reference evidence="1 2" key="1">
    <citation type="submission" date="2019-11" db="EMBL/GenBank/DDBJ databases">
        <title>Genome sequence of Moorella glycerini DSM11254.</title>
        <authorList>
            <person name="Poehlein A."/>
            <person name="Boeer T."/>
            <person name="Daniel R."/>
        </authorList>
    </citation>
    <scope>NUCLEOTIDE SEQUENCE [LARGE SCALE GENOMIC DNA]</scope>
    <source>
        <strain evidence="1 2">DSM 11254</strain>
        <plasmid evidence="1 2">pMGLY</plasmid>
    </source>
</reference>
<keyword evidence="2" id="KW-1185">Reference proteome</keyword>
<sequence length="78" mass="9119">MSKRCQVRYVNRDKSHPLYGQAGTIQVRARGPGPRNLLVRLYDGNLVVAPWGNWRIVREETKCWSTRESCLPRVIPRR</sequence>
<dbReference type="Proteomes" id="UP000425916">
    <property type="component" value="Plasmid pMGLY"/>
</dbReference>
<gene>
    <name evidence="1" type="ORF">MGLY_35500</name>
</gene>
<name>A0A6I5ZWW7_9FIRM</name>
<dbReference type="RefSeq" id="WP_156276656.1">
    <property type="nucleotide sequence ID" value="NZ_CP046245.1"/>
</dbReference>
<keyword evidence="1" id="KW-0614">Plasmid</keyword>
<accession>A0A6I5ZWW7</accession>
<geneLocation type="plasmid" evidence="1 2">
    <name>pMGLY</name>
</geneLocation>
<dbReference type="OrthoDB" id="9873992at2"/>
<organism evidence="1 2">
    <name type="scientific">Neomoorella glycerini</name>
    <dbReference type="NCBI Taxonomy" id="55779"/>
    <lineage>
        <taxon>Bacteria</taxon>
        <taxon>Bacillati</taxon>
        <taxon>Bacillota</taxon>
        <taxon>Clostridia</taxon>
        <taxon>Neomoorellales</taxon>
        <taxon>Neomoorellaceae</taxon>
        <taxon>Neomoorella</taxon>
    </lineage>
</organism>
<dbReference type="EMBL" id="CP046245">
    <property type="protein sequence ID" value="QGP94125.1"/>
    <property type="molecule type" value="Genomic_DNA"/>
</dbReference>
<dbReference type="AlphaFoldDB" id="A0A6I5ZWW7"/>
<proteinExistence type="predicted"/>
<protein>
    <submittedName>
        <fullName evidence="1">Uncharacterized protein</fullName>
    </submittedName>
</protein>